<evidence type="ECO:0000313" key="22">
    <source>
        <dbReference type="Proteomes" id="UP001249851"/>
    </source>
</evidence>
<keyword evidence="22" id="KW-1185">Reference proteome</keyword>
<reference evidence="21" key="1">
    <citation type="journal article" date="2023" name="G3 (Bethesda)">
        <title>Whole genome assembly and annotation of the endangered Caribbean coral Acropora cervicornis.</title>
        <authorList>
            <person name="Selwyn J.D."/>
            <person name="Vollmer S.V."/>
        </authorList>
    </citation>
    <scope>NUCLEOTIDE SEQUENCE</scope>
    <source>
        <strain evidence="21">K2</strain>
    </source>
</reference>
<evidence type="ECO:0000259" key="18">
    <source>
        <dbReference type="Pfam" id="PF17753"/>
    </source>
</evidence>
<comment type="caution">
    <text evidence="21">The sequence shown here is derived from an EMBL/GenBank/DDBJ whole genome shotgun (WGS) entry which is preliminary data.</text>
</comment>
<evidence type="ECO:0000256" key="8">
    <source>
        <dbReference type="ARBA" id="ARBA00022729"/>
    </source>
</evidence>
<dbReference type="Pfam" id="PF17753">
    <property type="entry name" value="Ig_mannosidase"/>
    <property type="match status" value="1"/>
</dbReference>
<dbReference type="InterPro" id="IPR050887">
    <property type="entry name" value="Beta-mannosidase_GH2"/>
</dbReference>
<dbReference type="Proteomes" id="UP001249851">
    <property type="component" value="Unassembled WGS sequence"/>
</dbReference>
<evidence type="ECO:0000256" key="16">
    <source>
        <dbReference type="ARBA" id="ARBA00041614"/>
    </source>
</evidence>
<dbReference type="Pfam" id="PF00703">
    <property type="entry name" value="Glyco_hydro_2"/>
    <property type="match status" value="1"/>
</dbReference>
<evidence type="ECO:0000256" key="1">
    <source>
        <dbReference type="ARBA" id="ARBA00000829"/>
    </source>
</evidence>
<evidence type="ECO:0000256" key="15">
    <source>
        <dbReference type="ARBA" id="ARBA00041069"/>
    </source>
</evidence>
<keyword evidence="8" id="KW-0732">Signal</keyword>
<feature type="non-terminal residue" evidence="21">
    <location>
        <position position="1"/>
    </location>
</feature>
<dbReference type="InterPro" id="IPR006102">
    <property type="entry name" value="Ig-like_GH2"/>
</dbReference>
<dbReference type="GO" id="GO:0005975">
    <property type="term" value="P:carbohydrate metabolic process"/>
    <property type="evidence" value="ECO:0007669"/>
    <property type="project" value="InterPro"/>
</dbReference>
<dbReference type="InterPro" id="IPR008979">
    <property type="entry name" value="Galactose-bd-like_sf"/>
</dbReference>
<name>A0AAD9QLN8_ACRCE</name>
<feature type="domain" description="Mannosidase Ig/CBM-like" evidence="19">
    <location>
        <begin position="633"/>
        <end position="710"/>
    </location>
</feature>
<evidence type="ECO:0000256" key="11">
    <source>
        <dbReference type="ARBA" id="ARBA00023228"/>
    </source>
</evidence>
<comment type="pathway">
    <text evidence="4">Glycan metabolism; N-glycan degradation.</text>
</comment>
<comment type="subunit">
    <text evidence="5">Homodimer.</text>
</comment>
<evidence type="ECO:0000259" key="17">
    <source>
        <dbReference type="Pfam" id="PF00703"/>
    </source>
</evidence>
<evidence type="ECO:0000256" key="14">
    <source>
        <dbReference type="ARBA" id="ARBA00038429"/>
    </source>
</evidence>
<keyword evidence="12" id="KW-0326">Glycosidase</keyword>
<keyword evidence="9" id="KW-0378">Hydrolase</keyword>
<feature type="domain" description="Beta-mannosidase-like galactose-binding" evidence="20">
    <location>
        <begin position="37"/>
        <end position="175"/>
    </location>
</feature>
<evidence type="ECO:0000256" key="13">
    <source>
        <dbReference type="ARBA" id="ARBA00033445"/>
    </source>
</evidence>
<dbReference type="InterPro" id="IPR054593">
    <property type="entry name" value="Beta-mannosidase-like_N2"/>
</dbReference>
<dbReference type="InterPro" id="IPR013783">
    <property type="entry name" value="Ig-like_fold"/>
</dbReference>
<dbReference type="AlphaFoldDB" id="A0AAD9QLN8"/>
<dbReference type="PANTHER" id="PTHR43730:SF1">
    <property type="entry name" value="BETA-MANNOSIDASE"/>
    <property type="match status" value="1"/>
</dbReference>
<keyword evidence="11" id="KW-0458">Lysosome</keyword>
<dbReference type="EC" id="3.2.1.25" evidence="6"/>
<comment type="catalytic activity">
    <reaction evidence="1">
        <text>Hydrolysis of terminal, non-reducing beta-D-mannose residues in beta-D-mannosides.</text>
        <dbReference type="EC" id="3.2.1.25"/>
    </reaction>
</comment>
<protein>
    <recommendedName>
        <fullName evidence="15">Beta-mannosidase B</fullName>
        <ecNumber evidence="6">3.2.1.25</ecNumber>
    </recommendedName>
    <alternativeName>
        <fullName evidence="13">Mannanase</fullName>
    </alternativeName>
    <alternativeName>
        <fullName evidence="16">Mannanase B</fullName>
    </alternativeName>
</protein>
<evidence type="ECO:0000313" key="21">
    <source>
        <dbReference type="EMBL" id="KAK2563424.1"/>
    </source>
</evidence>
<feature type="domain" description="Glycoside hydrolase family 2 immunoglobulin-like beta-sandwich" evidence="17">
    <location>
        <begin position="196"/>
        <end position="307"/>
    </location>
</feature>
<evidence type="ECO:0000256" key="10">
    <source>
        <dbReference type="ARBA" id="ARBA00023180"/>
    </source>
</evidence>
<dbReference type="FunFam" id="2.60.120.260:FF:000060">
    <property type="entry name" value="Probable beta-mannosidase"/>
    <property type="match status" value="1"/>
</dbReference>
<reference evidence="21" key="2">
    <citation type="journal article" date="2023" name="Science">
        <title>Genomic signatures of disease resistance in endangered staghorn corals.</title>
        <authorList>
            <person name="Vollmer S.V."/>
            <person name="Selwyn J.D."/>
            <person name="Despard B.A."/>
            <person name="Roesel C.L."/>
        </authorList>
    </citation>
    <scope>NUCLEOTIDE SEQUENCE</scope>
    <source>
        <strain evidence="21">K2</strain>
    </source>
</reference>
<dbReference type="GO" id="GO:0006516">
    <property type="term" value="P:glycoprotein catabolic process"/>
    <property type="evidence" value="ECO:0007669"/>
    <property type="project" value="TreeGrafter"/>
</dbReference>
<sequence>MAVWRNFEQMKYILVFLCCCRHIDRISSTEINLGGPWKVQNANKSLSVYGEVPGNVHTALFRNGRIPNPYFRFNDVHYRWIAYDNWTYARTLEVSEALHSKRQVVLVFEGLDTVATVLVNGIKVGQSANMFHRYIFDAKGALKTGLNMIEVRFISAILYAKEQAKKYPYPVPPECPVPVQRGERNVYLQAYNSAVIRDITVTPTKVTSENITWELSVEAFVHAANDWVPGSLSISLPELSRSLKFALKLSKGMQRVSFPVMTFSKKDGVKEWWPQGYGKQNLYALKVMFTSSSGEEMSSISRKIGFRKVRLVQEQIKQSTDAFEDRVTSSVLRNLLQSAADANMNEFMFACALYPTNEDFLASVREEVQYQVRRLHYHPSVFVWSANNENEAALADNWLNTLEKEDKSRQFLPSSPSNGVDTEREGWIASKPNSVFWGDVHFYDYKMDCWNLTGYPKPRFASEYGFQSYPSFETLAKVSLPEDWSYNSAFMNHRQHHGNGRYATHSLELYHIAMASFSTFSPRFQTCHQAIIQDRFIFASTGNKQMLYQASKHFNLPNSTDSLKKYKDTLYLTQVTQAQCMKVETEHYRRLQSHLVKAPTWSSLEYGGRWKMLHYFAKDFYAPVIASPFVNGTKFQIFVISDLTKPIVKGAVSLKAWAWSSFKPLSSKSITFNINQTTSKLVYSEDLETLIKNSGCESLRHCVLTVTPADLSTGENLGPSNVLKVTQKSKVEFTVSIGAQSPAVFVWLVSKDFNGRFSENGFLLTESFKT</sequence>
<evidence type="ECO:0000259" key="20">
    <source>
        <dbReference type="Pfam" id="PF22666"/>
    </source>
</evidence>
<dbReference type="Gene3D" id="2.60.40.10">
    <property type="entry name" value="Immunoglobulins"/>
    <property type="match status" value="3"/>
</dbReference>
<comment type="subcellular location">
    <subcellularLocation>
        <location evidence="2">Lysosome</location>
    </subcellularLocation>
    <subcellularLocation>
        <location evidence="3">Secreted</location>
    </subcellularLocation>
</comment>
<dbReference type="InterPro" id="IPR017853">
    <property type="entry name" value="GH"/>
</dbReference>
<dbReference type="SUPFAM" id="SSF51445">
    <property type="entry name" value="(Trans)glycosidases"/>
    <property type="match status" value="1"/>
</dbReference>
<comment type="similarity">
    <text evidence="14">Belongs to the glycosyl hydrolase 2 family. Beta-mannosidase B subfamily.</text>
</comment>
<evidence type="ECO:0000256" key="4">
    <source>
        <dbReference type="ARBA" id="ARBA00004740"/>
    </source>
</evidence>
<dbReference type="GO" id="GO:0005764">
    <property type="term" value="C:lysosome"/>
    <property type="evidence" value="ECO:0007669"/>
    <property type="project" value="UniProtKB-SubCell"/>
</dbReference>
<dbReference type="EMBL" id="JARQWQ010000025">
    <property type="protein sequence ID" value="KAK2563424.1"/>
    <property type="molecule type" value="Genomic_DNA"/>
</dbReference>
<gene>
    <name evidence="21" type="ORF">P5673_013124</name>
</gene>
<dbReference type="Gene3D" id="3.20.20.80">
    <property type="entry name" value="Glycosidases"/>
    <property type="match status" value="1"/>
</dbReference>
<organism evidence="21 22">
    <name type="scientific">Acropora cervicornis</name>
    <name type="common">Staghorn coral</name>
    <dbReference type="NCBI Taxonomy" id="6130"/>
    <lineage>
        <taxon>Eukaryota</taxon>
        <taxon>Metazoa</taxon>
        <taxon>Cnidaria</taxon>
        <taxon>Anthozoa</taxon>
        <taxon>Hexacorallia</taxon>
        <taxon>Scleractinia</taxon>
        <taxon>Astrocoeniina</taxon>
        <taxon>Acroporidae</taxon>
        <taxon>Acropora</taxon>
    </lineage>
</organism>
<keyword evidence="10" id="KW-0325">Glycoprotein</keyword>
<evidence type="ECO:0000256" key="9">
    <source>
        <dbReference type="ARBA" id="ARBA00022801"/>
    </source>
</evidence>
<proteinExistence type="inferred from homology"/>
<dbReference type="GO" id="GO:0005576">
    <property type="term" value="C:extracellular region"/>
    <property type="evidence" value="ECO:0007669"/>
    <property type="project" value="UniProtKB-SubCell"/>
</dbReference>
<dbReference type="SUPFAM" id="SSF49785">
    <property type="entry name" value="Galactose-binding domain-like"/>
    <property type="match status" value="1"/>
</dbReference>
<dbReference type="InterPro" id="IPR036156">
    <property type="entry name" value="Beta-gal/glucu_dom_sf"/>
</dbReference>
<evidence type="ECO:0000256" key="2">
    <source>
        <dbReference type="ARBA" id="ARBA00004371"/>
    </source>
</evidence>
<dbReference type="InterPro" id="IPR041447">
    <property type="entry name" value="Mannosidase_ig"/>
</dbReference>
<dbReference type="PANTHER" id="PTHR43730">
    <property type="entry name" value="BETA-MANNOSIDASE"/>
    <property type="match status" value="1"/>
</dbReference>
<dbReference type="GO" id="GO:0004567">
    <property type="term" value="F:beta-mannosidase activity"/>
    <property type="evidence" value="ECO:0007669"/>
    <property type="project" value="UniProtKB-EC"/>
</dbReference>
<dbReference type="InterPro" id="IPR041625">
    <property type="entry name" value="Beta-mannosidase_Ig"/>
</dbReference>
<dbReference type="Pfam" id="PF22666">
    <property type="entry name" value="Glyco_hydro_2_N2"/>
    <property type="match status" value="1"/>
</dbReference>
<dbReference type="Pfam" id="PF17786">
    <property type="entry name" value="Mannosidase_ig"/>
    <property type="match status" value="1"/>
</dbReference>
<evidence type="ECO:0000256" key="6">
    <source>
        <dbReference type="ARBA" id="ARBA00012754"/>
    </source>
</evidence>
<evidence type="ECO:0000259" key="19">
    <source>
        <dbReference type="Pfam" id="PF17786"/>
    </source>
</evidence>
<dbReference type="Gene3D" id="2.60.120.260">
    <property type="entry name" value="Galactose-binding domain-like"/>
    <property type="match status" value="1"/>
</dbReference>
<evidence type="ECO:0000256" key="12">
    <source>
        <dbReference type="ARBA" id="ARBA00023295"/>
    </source>
</evidence>
<feature type="domain" description="Beta-mannosidase Ig-fold" evidence="18">
    <location>
        <begin position="726"/>
        <end position="766"/>
    </location>
</feature>
<evidence type="ECO:0000256" key="3">
    <source>
        <dbReference type="ARBA" id="ARBA00004613"/>
    </source>
</evidence>
<dbReference type="SUPFAM" id="SSF49303">
    <property type="entry name" value="beta-Galactosidase/glucuronidase domain"/>
    <property type="match status" value="2"/>
</dbReference>
<evidence type="ECO:0000256" key="5">
    <source>
        <dbReference type="ARBA" id="ARBA00011738"/>
    </source>
</evidence>
<evidence type="ECO:0000256" key="7">
    <source>
        <dbReference type="ARBA" id="ARBA00022525"/>
    </source>
</evidence>
<keyword evidence="7" id="KW-0964">Secreted</keyword>
<accession>A0AAD9QLN8</accession>